<evidence type="ECO:0000313" key="3">
    <source>
        <dbReference type="Proteomes" id="UP001329151"/>
    </source>
</evidence>
<dbReference type="Pfam" id="PF18766">
    <property type="entry name" value="SWI2_SNF2"/>
    <property type="match status" value="1"/>
</dbReference>
<dbReference type="GO" id="GO:0009035">
    <property type="term" value="F:type I site-specific deoxyribonuclease activity"/>
    <property type="evidence" value="ECO:0007669"/>
    <property type="project" value="UniProtKB-EC"/>
</dbReference>
<keyword evidence="2" id="KW-0067">ATP-binding</keyword>
<dbReference type="InterPro" id="IPR055180">
    <property type="entry name" value="HsdR_RecA-like_helicase_dom_2"/>
</dbReference>
<dbReference type="REBASE" id="766900">
    <property type="entry name" value="LthCSK2ORF27690P"/>
</dbReference>
<dbReference type="PANTHER" id="PTHR42927">
    <property type="entry name" value="HELICASE SUPERFAMILY 1 AND 2 DOMAIN-CONTAINING PROTEIN"/>
    <property type="match status" value="1"/>
</dbReference>
<gene>
    <name evidence="2" type="ORF">RGQ30_27720</name>
</gene>
<accession>A0AA86J3V3</accession>
<dbReference type="GO" id="GO:0004386">
    <property type="term" value="F:helicase activity"/>
    <property type="evidence" value="ECO:0007669"/>
    <property type="project" value="UniProtKB-KW"/>
</dbReference>
<organism evidence="2 3">
    <name type="scientific">Limnobacter thiooxidans</name>
    <dbReference type="NCBI Taxonomy" id="131080"/>
    <lineage>
        <taxon>Bacteria</taxon>
        <taxon>Pseudomonadati</taxon>
        <taxon>Pseudomonadota</taxon>
        <taxon>Betaproteobacteria</taxon>
        <taxon>Burkholderiales</taxon>
        <taxon>Burkholderiaceae</taxon>
        <taxon>Limnobacter</taxon>
    </lineage>
</organism>
<dbReference type="GO" id="GO:0005524">
    <property type="term" value="F:ATP binding"/>
    <property type="evidence" value="ECO:0007669"/>
    <property type="project" value="UniProtKB-KW"/>
</dbReference>
<keyword evidence="3" id="KW-1185">Reference proteome</keyword>
<keyword evidence="2" id="KW-0378">Hydrolase</keyword>
<dbReference type="SMART" id="SM00487">
    <property type="entry name" value="DEXDc"/>
    <property type="match status" value="1"/>
</dbReference>
<dbReference type="KEGG" id="lto:RGQ30_27720"/>
<dbReference type="InterPro" id="IPR014001">
    <property type="entry name" value="Helicase_ATP-bd"/>
</dbReference>
<keyword evidence="2" id="KW-0347">Helicase</keyword>
<feature type="domain" description="Helicase ATP-binding" evidence="1">
    <location>
        <begin position="300"/>
        <end position="505"/>
    </location>
</feature>
<name>A0AA86J3V3_9BURK</name>
<dbReference type="Gene3D" id="3.90.1570.50">
    <property type="match status" value="1"/>
</dbReference>
<dbReference type="GO" id="GO:0003677">
    <property type="term" value="F:DNA binding"/>
    <property type="evidence" value="ECO:0007669"/>
    <property type="project" value="UniProtKB-KW"/>
</dbReference>
<dbReference type="PROSITE" id="PS51192">
    <property type="entry name" value="HELICASE_ATP_BIND_1"/>
    <property type="match status" value="1"/>
</dbReference>
<dbReference type="InterPro" id="IPR027417">
    <property type="entry name" value="P-loop_NTPase"/>
</dbReference>
<sequence>MSNIHKELHFEKEICAQLKAQGWLHSEGDAGYDAEKALFPEDLLWWVQETQPQAWAKIKAMHNGQSEKKLLERVVKVLQADGTLSVVRHGFKDVSSGRISLCQFKPATSLNPATLADYGKVRLRVMQQVHYSLHNRNSIDLVFFVNGIPVATMELKTDFTQTIDDAVKQYKFDRPPKDPVSKAEEPLLAFKRGALVHFAVSTEEVQMTTKLEGPGTTFLPFNLGNNGGKGNPDNPNGFKTEYLWEKVLHRDSFLDIIGRFVHLQRKDSVDKKTGKKVTKLSMIFPRFHQLEGVTQLIAAAKVEGPGNKYLIQHSAGSGKTNTISWTAHQLASLHDAANKKVFDSVIVVTDRTVLDDQLQDAIYQFEHKHGVVACIKSQPGDSKSAQLAQALKDKTPVIIVTIQTFPFVVDALADVTLKGRSYAIIADEAHTSQTGSAAKKVKSILSPAEQAELEDGGDLDIEALLAAEMAARAQPKNISYFAFTATPKSKTMELFGRVGASGKPEPFHVYTMQQAIEEGFILDVLKNYTPYKVAFKIAHNGQDYDSETVNKSEALKSLMNWVRLHPYNIAQKVAVIVEHFKTNVAWRLGGKAKAMVVTGSRKEAVRYKVAIDKYITDKAAQDPSYKALQAMVAFSGQVIDPDTGPGEFTETNMNPGLNGREMREAFAEDEYQVMIVANKYQTGFDQPLLVSMYVDKKLSGVAAVQTLSRLNRTHPGKDVTFVIDFVNKPDEILEAFVPYFKTAALSDVSDPNVIHDLQSKLDAALIYTAQEVDYLVKVYFNKPTQAAVSKCLQPAQSRFRDGLKAAIAANDLPEIERLEGFKKDVITFVRIYDFLSQIINYDDSELEKRSIFLKLLSRLLKSSVDLETIDLSDVELTHYQLRSKGLQNIPLTKADPKALDPAFTDLGTTKPPKNDEEALFAEIIERVNKLFEGDQLTDADAVAVFNHVAGKMLENENLMEQAKANSEQQFGASPDFKKVLEEAVVACFENHQSMTKQILTNDRIRESFAELLLPFVYGKLKVDNRPST</sequence>
<dbReference type="Pfam" id="PF04313">
    <property type="entry name" value="HSDR_N"/>
    <property type="match status" value="1"/>
</dbReference>
<dbReference type="PANTHER" id="PTHR42927:SF1">
    <property type="entry name" value="HELICASE SUPERFAMILY 1 AND 2 DOMAIN-CONTAINING PROTEIN"/>
    <property type="match status" value="1"/>
</dbReference>
<dbReference type="Gene3D" id="3.40.50.300">
    <property type="entry name" value="P-loop containing nucleotide triphosphate hydrolases"/>
    <property type="match status" value="2"/>
</dbReference>
<reference evidence="2 3" key="1">
    <citation type="submission" date="2023-10" db="EMBL/GenBank/DDBJ databases">
        <title>Complete Genome Sequence of Limnobacter thiooxidans CS-K2T, Isolated from freshwater lake sediments in Bavaria, Germany.</title>
        <authorList>
            <person name="Naruki M."/>
            <person name="Watanabe A."/>
            <person name="Warashina T."/>
            <person name="Morita T."/>
            <person name="Arakawa K."/>
        </authorList>
    </citation>
    <scope>NUCLEOTIDE SEQUENCE [LARGE SCALE GENOMIC DNA]</scope>
    <source>
        <strain evidence="2 3">CS-K2</strain>
    </source>
</reference>
<dbReference type="AlphaFoldDB" id="A0AA86J3V3"/>
<dbReference type="RefSeq" id="WP_130557631.1">
    <property type="nucleotide sequence ID" value="NZ_AP028947.1"/>
</dbReference>
<dbReference type="InterPro" id="IPR040980">
    <property type="entry name" value="SWI2_SNF2"/>
</dbReference>
<dbReference type="Pfam" id="PF22679">
    <property type="entry name" value="T1R_D3-like"/>
    <property type="match status" value="1"/>
</dbReference>
<dbReference type="GO" id="GO:0009307">
    <property type="term" value="P:DNA restriction-modification system"/>
    <property type="evidence" value="ECO:0007669"/>
    <property type="project" value="UniProtKB-KW"/>
</dbReference>
<dbReference type="Proteomes" id="UP001329151">
    <property type="component" value="Chromosome"/>
</dbReference>
<keyword evidence="2" id="KW-0547">Nucleotide-binding</keyword>
<evidence type="ECO:0000313" key="2">
    <source>
        <dbReference type="EMBL" id="BET27271.1"/>
    </source>
</evidence>
<dbReference type="EMBL" id="AP028947">
    <property type="protein sequence ID" value="BET27271.1"/>
    <property type="molecule type" value="Genomic_DNA"/>
</dbReference>
<evidence type="ECO:0000259" key="1">
    <source>
        <dbReference type="PROSITE" id="PS51192"/>
    </source>
</evidence>
<proteinExistence type="predicted"/>
<dbReference type="SUPFAM" id="SSF52540">
    <property type="entry name" value="P-loop containing nucleoside triphosphate hydrolases"/>
    <property type="match status" value="1"/>
</dbReference>
<dbReference type="InterPro" id="IPR007409">
    <property type="entry name" value="Restrct_endonuc_type1_HsdR_N"/>
</dbReference>
<protein>
    <submittedName>
        <fullName evidence="2">DEAD/DEAH box helicase family protein</fullName>
    </submittedName>
</protein>